<dbReference type="OrthoDB" id="149299at2"/>
<accession>A0A1S1R8G0</accession>
<evidence type="ECO:0000313" key="2">
    <source>
        <dbReference type="EMBL" id="OHV42226.1"/>
    </source>
</evidence>
<dbReference type="InterPro" id="IPR007499">
    <property type="entry name" value="ERF_bacteria_virus"/>
</dbReference>
<evidence type="ECO:0000313" key="3">
    <source>
        <dbReference type="Proteomes" id="UP000179769"/>
    </source>
</evidence>
<proteinExistence type="predicted"/>
<sequence length="275" mass="29266">MSDETTIPATYDEALAVIQANLPDIAKTRTAEVATKSGGKYTYDYADLPAVSRIILPMLGKVGLSWSTKTTLVDGRFMLVYRLKHVSGEEDGGMWPLPMPGQVSPQDVGGAITYARRYALCCMTGVAPEGEDDDAAAASQGARRGQRAAKGRAKPDESQQTMQRARPQSGPPLPGEPGYERPPVTDADRAQWRAEWQARFDVVADVAALESLGRAVNSAVRGGLADESVRDELRGLLRQRAVSFAAPEAGEPAPPDGVGVSPEEIAAFEAQAGAR</sequence>
<dbReference type="RefSeq" id="WP_071060247.1">
    <property type="nucleotide sequence ID" value="NZ_MAXA01000047.1"/>
</dbReference>
<name>A0A1S1R8G0_9ACTN</name>
<dbReference type="EMBL" id="MAXA01000047">
    <property type="protein sequence ID" value="OHV42226.1"/>
    <property type="molecule type" value="Genomic_DNA"/>
</dbReference>
<dbReference type="AlphaFoldDB" id="A0A1S1R8G0"/>
<evidence type="ECO:0008006" key="4">
    <source>
        <dbReference type="Google" id="ProtNLM"/>
    </source>
</evidence>
<keyword evidence="3" id="KW-1185">Reference proteome</keyword>
<reference evidence="3" key="1">
    <citation type="submission" date="2016-07" db="EMBL/GenBank/DDBJ databases">
        <title>Frankia sp. NRRL B-16219 Genome sequencing.</title>
        <authorList>
            <person name="Ghodhbane-Gtari F."/>
            <person name="Swanson E."/>
            <person name="Gueddou A."/>
            <person name="Louati M."/>
            <person name="Nouioui I."/>
            <person name="Hezbri K."/>
            <person name="Abebe-Akele F."/>
            <person name="Simpson S."/>
            <person name="Morris K."/>
            <person name="Thomas K."/>
            <person name="Gtari M."/>
            <person name="Tisa L.S."/>
        </authorList>
    </citation>
    <scope>NUCLEOTIDE SEQUENCE [LARGE SCALE GENOMIC DNA]</scope>
    <source>
        <strain evidence="3">NRRL B-16219</strain>
    </source>
</reference>
<feature type="region of interest" description="Disordered" evidence="1">
    <location>
        <begin position="132"/>
        <end position="184"/>
    </location>
</feature>
<gene>
    <name evidence="2" type="ORF">BBK14_11435</name>
</gene>
<dbReference type="Pfam" id="PF04404">
    <property type="entry name" value="ERF"/>
    <property type="match status" value="1"/>
</dbReference>
<organism evidence="2 3">
    <name type="scientific">Parafrankia soli</name>
    <dbReference type="NCBI Taxonomy" id="2599596"/>
    <lineage>
        <taxon>Bacteria</taxon>
        <taxon>Bacillati</taxon>
        <taxon>Actinomycetota</taxon>
        <taxon>Actinomycetes</taxon>
        <taxon>Frankiales</taxon>
        <taxon>Frankiaceae</taxon>
        <taxon>Parafrankia</taxon>
    </lineage>
</organism>
<protein>
    <recommendedName>
        <fullName evidence="4">ERF family protein</fullName>
    </recommendedName>
</protein>
<comment type="caution">
    <text evidence="2">The sequence shown here is derived from an EMBL/GenBank/DDBJ whole genome shotgun (WGS) entry which is preliminary data.</text>
</comment>
<evidence type="ECO:0000256" key="1">
    <source>
        <dbReference type="SAM" id="MobiDB-lite"/>
    </source>
</evidence>
<dbReference type="Proteomes" id="UP000179769">
    <property type="component" value="Unassembled WGS sequence"/>
</dbReference>